<evidence type="ECO:0000313" key="6">
    <source>
        <dbReference type="Proteomes" id="UP001519667"/>
    </source>
</evidence>
<proteinExistence type="predicted"/>
<dbReference type="CDD" id="cd06170">
    <property type="entry name" value="LuxR_C_like"/>
    <property type="match status" value="1"/>
</dbReference>
<keyword evidence="3" id="KW-0804">Transcription</keyword>
<dbReference type="PROSITE" id="PS50043">
    <property type="entry name" value="HTH_LUXR_2"/>
    <property type="match status" value="1"/>
</dbReference>
<evidence type="ECO:0000256" key="3">
    <source>
        <dbReference type="ARBA" id="ARBA00023163"/>
    </source>
</evidence>
<dbReference type="InterPro" id="IPR000792">
    <property type="entry name" value="Tscrpt_reg_LuxR_C"/>
</dbReference>
<sequence>MYFSLSILFSSWRRRDKKGILMISMDELLTMSGLACRRSWFEALKANTCTLGCDGLLFALKQNSNTDNLQAVLLSDYSQTWREIYDANDYSRIDPVVSHCLSSTTPIVWNDSIFKTHQQLRFREESKGHGLVQGVSLPLHCATGHVGVLSVRLESVPQRQLKYHLARILPGLALIRDYAVDTFLSLAGEQESDNTVELTHRELEVLKWSAFGKTTWEIARILSCSEANINYHFAKIRNKFNVGSRRMAIVKALQTGLLEF</sequence>
<evidence type="ECO:0000259" key="4">
    <source>
        <dbReference type="PROSITE" id="PS50043"/>
    </source>
</evidence>
<keyword evidence="2" id="KW-0238">DNA-binding</keyword>
<dbReference type="Gene3D" id="3.30.450.80">
    <property type="entry name" value="Transcription factor LuxR-like, autoinducer-binding domain"/>
    <property type="match status" value="1"/>
</dbReference>
<dbReference type="EMBL" id="JAGTIS010000004">
    <property type="protein sequence ID" value="MBT8766580.1"/>
    <property type="molecule type" value="Genomic_DNA"/>
</dbReference>
<dbReference type="SUPFAM" id="SSF75516">
    <property type="entry name" value="Pheromone-binding domain of LuxR-like quorum-sensing transcription factors"/>
    <property type="match status" value="1"/>
</dbReference>
<dbReference type="InterPro" id="IPR036388">
    <property type="entry name" value="WH-like_DNA-bd_sf"/>
</dbReference>
<feature type="domain" description="HTH luxR-type" evidence="4">
    <location>
        <begin position="191"/>
        <end position="256"/>
    </location>
</feature>
<keyword evidence="6" id="KW-1185">Reference proteome</keyword>
<organism evidence="5 6">
    <name type="scientific">Metapseudomonas boanensis</name>
    <dbReference type="NCBI Taxonomy" id="2822138"/>
    <lineage>
        <taxon>Bacteria</taxon>
        <taxon>Pseudomonadati</taxon>
        <taxon>Pseudomonadota</taxon>
        <taxon>Gammaproteobacteria</taxon>
        <taxon>Pseudomonadales</taxon>
        <taxon>Pseudomonadaceae</taxon>
        <taxon>Metapseudomonas</taxon>
    </lineage>
</organism>
<dbReference type="PRINTS" id="PR00038">
    <property type="entry name" value="HTHLUXR"/>
</dbReference>
<name>A0ABS5XHP4_9GAMM</name>
<dbReference type="PANTHER" id="PTHR44688">
    <property type="entry name" value="DNA-BINDING TRANSCRIPTIONAL ACTIVATOR DEVR_DOSR"/>
    <property type="match status" value="1"/>
</dbReference>
<protein>
    <submittedName>
        <fullName evidence="5">LuxR family transcriptional regulator</fullName>
    </submittedName>
</protein>
<accession>A0ABS5XHP4</accession>
<dbReference type="InterPro" id="IPR016032">
    <property type="entry name" value="Sig_transdc_resp-reg_C-effctor"/>
</dbReference>
<dbReference type="Gene3D" id="1.10.10.10">
    <property type="entry name" value="Winged helix-like DNA-binding domain superfamily/Winged helix DNA-binding domain"/>
    <property type="match status" value="1"/>
</dbReference>
<dbReference type="PANTHER" id="PTHR44688:SF16">
    <property type="entry name" value="DNA-BINDING TRANSCRIPTIONAL ACTIVATOR DEVR_DOSR"/>
    <property type="match status" value="1"/>
</dbReference>
<dbReference type="SUPFAM" id="SSF46894">
    <property type="entry name" value="C-terminal effector domain of the bipartite response regulators"/>
    <property type="match status" value="1"/>
</dbReference>
<dbReference type="InterPro" id="IPR036693">
    <property type="entry name" value="TF_LuxR_autoind-bd_dom_sf"/>
</dbReference>
<gene>
    <name evidence="5" type="ORF">J7302_10625</name>
</gene>
<dbReference type="Proteomes" id="UP001519667">
    <property type="component" value="Unassembled WGS sequence"/>
</dbReference>
<dbReference type="InterPro" id="IPR005143">
    <property type="entry name" value="TF_LuxR_autoind-bd_dom"/>
</dbReference>
<evidence type="ECO:0000256" key="2">
    <source>
        <dbReference type="ARBA" id="ARBA00023125"/>
    </source>
</evidence>
<evidence type="ECO:0000313" key="5">
    <source>
        <dbReference type="EMBL" id="MBT8766580.1"/>
    </source>
</evidence>
<dbReference type="SMART" id="SM00421">
    <property type="entry name" value="HTH_LUXR"/>
    <property type="match status" value="1"/>
</dbReference>
<dbReference type="Pfam" id="PF00196">
    <property type="entry name" value="GerE"/>
    <property type="match status" value="1"/>
</dbReference>
<dbReference type="RefSeq" id="WP_215373646.1">
    <property type="nucleotide sequence ID" value="NZ_JAGTIS010000004.1"/>
</dbReference>
<evidence type="ECO:0000256" key="1">
    <source>
        <dbReference type="ARBA" id="ARBA00023015"/>
    </source>
</evidence>
<dbReference type="Pfam" id="PF03472">
    <property type="entry name" value="Autoind_bind"/>
    <property type="match status" value="1"/>
</dbReference>
<keyword evidence="1" id="KW-0805">Transcription regulation</keyword>
<reference evidence="5 6" key="1">
    <citation type="submission" date="2021-04" db="EMBL/GenBank/DDBJ databases">
        <title>Pseudomonas boanensis sp. nov., a bacterium isolated from river water used for household purposes in Boane District, Mozambique.</title>
        <authorList>
            <person name="Nicklasson M."/>
            <person name="Martin-Rodriguez A.J."/>
            <person name="Thorell K."/>
            <person name="Neves L."/>
            <person name="Mussagy A."/>
            <person name="Rydberg H.A."/>
            <person name="Hernroth B."/>
            <person name="Svensson-Stadler L."/>
            <person name="Sjoling A."/>
        </authorList>
    </citation>
    <scope>NUCLEOTIDE SEQUENCE [LARGE SCALE GENOMIC DNA]</scope>
    <source>
        <strain evidence="5 6">DB1</strain>
    </source>
</reference>
<comment type="caution">
    <text evidence="5">The sequence shown here is derived from an EMBL/GenBank/DDBJ whole genome shotgun (WGS) entry which is preliminary data.</text>
</comment>